<protein>
    <recommendedName>
        <fullName evidence="1">PRTase-CE domain-containing protein</fullName>
    </recommendedName>
</protein>
<gene>
    <name evidence="2" type="ORF">JWR99_10600</name>
</gene>
<accession>A0A9X0YBU2</accession>
<dbReference type="InterPro" id="IPR056920">
    <property type="entry name" value="PRTase-CE"/>
</dbReference>
<evidence type="ECO:0000313" key="2">
    <source>
        <dbReference type="EMBL" id="MBN2976389.1"/>
    </source>
</evidence>
<reference evidence="2 3" key="2">
    <citation type="journal article" date="2023" name="Plant Pathol.">
        <title>Dismantling and reorganizing Pseudomonas marginalis sensu#lato.</title>
        <authorList>
            <person name="Sawada H."/>
            <person name="Fujikawa T."/>
            <person name="Satou M."/>
        </authorList>
    </citation>
    <scope>NUCLEOTIDE SEQUENCE [LARGE SCALE GENOMIC DNA]</scope>
    <source>
        <strain evidence="2 3">MAFF 301381</strain>
    </source>
</reference>
<sequence length="451" mass="50197">MRPLLILSETRHTQSVSEIIQKFAHPVAAERFIQRIDIDVDVENDPCEFHFSIMKVLREKKPSGSQQGYLVCATHDVERLLKLRSFLKTQQVDFEFYNASELSRPLKSGSQIKPQLAARLASCGLSVQTAASSILGPWVHSPIDFETISTWRNQFGRLGHFHWIADAILANATLITAPELGERFITSPLKDAKIAAFNQDERGVKSGEVIANLLTKRLGSLEILRSPADAIERYPTESVVMVEDGLWSGTEAVGVFESLLGRRSERPKTKALTNPGLLKQADLTLVYGVGTDYGQAMVRRYLVDEGLANITIYCGSVVPVATQRLLEQIADPGFNIGALRASGPAYGDLTPHFETCLSSLTPMQQSEALEFCRRIGRQLLESYLNLQIQNKKWNMWSEERLDRSSLGMHGLGLTHAFGHSIPKASLPLLWGHGQVEWKGKVIDWLPLLPNS</sequence>
<feature type="domain" description="PRTase-CE" evidence="1">
    <location>
        <begin position="179"/>
        <end position="449"/>
    </location>
</feature>
<organism evidence="2 3">
    <name type="scientific">Pseudomonas lactucae</name>
    <dbReference type="NCBI Taxonomy" id="2813360"/>
    <lineage>
        <taxon>Bacteria</taxon>
        <taxon>Pseudomonadati</taxon>
        <taxon>Pseudomonadota</taxon>
        <taxon>Gammaproteobacteria</taxon>
        <taxon>Pseudomonadales</taxon>
        <taxon>Pseudomonadaceae</taxon>
        <taxon>Pseudomonas</taxon>
    </lineage>
</organism>
<dbReference type="AlphaFoldDB" id="A0A9X0YBU2"/>
<proteinExistence type="predicted"/>
<dbReference type="EMBL" id="JAFHKJ010000042">
    <property type="protein sequence ID" value="MBN2976389.1"/>
    <property type="molecule type" value="Genomic_DNA"/>
</dbReference>
<dbReference type="Pfam" id="PF24390">
    <property type="entry name" value="PRTase-CE"/>
    <property type="match status" value="1"/>
</dbReference>
<dbReference type="RefSeq" id="WP_205490343.1">
    <property type="nucleotide sequence ID" value="NZ_JAFHKI010000067.1"/>
</dbReference>
<dbReference type="Proteomes" id="UP001154860">
    <property type="component" value="Unassembled WGS sequence"/>
</dbReference>
<comment type="caution">
    <text evidence="2">The sequence shown here is derived from an EMBL/GenBank/DDBJ whole genome shotgun (WGS) entry which is preliminary data.</text>
</comment>
<keyword evidence="3" id="KW-1185">Reference proteome</keyword>
<reference evidence="2 3" key="1">
    <citation type="journal article" date="2021" name="Int. J. Syst. Evol. Microbiol.">
        <title>Pseudomonas lactucae sp. nov., a pathogen causing bacterial rot of lettuce in Japan.</title>
        <authorList>
            <person name="Sawada H."/>
            <person name="Fujikawa T."/>
            <person name="Satou M."/>
        </authorList>
    </citation>
    <scope>NUCLEOTIDE SEQUENCE [LARGE SCALE GENOMIC DNA]</scope>
    <source>
        <strain evidence="2 3">MAFF 301381</strain>
    </source>
</reference>
<evidence type="ECO:0000259" key="1">
    <source>
        <dbReference type="Pfam" id="PF24390"/>
    </source>
</evidence>
<name>A0A9X0YBU2_9PSED</name>
<evidence type="ECO:0000313" key="3">
    <source>
        <dbReference type="Proteomes" id="UP001154860"/>
    </source>
</evidence>